<dbReference type="InterPro" id="IPR029058">
    <property type="entry name" value="AB_hydrolase_fold"/>
</dbReference>
<keyword evidence="3" id="KW-0732">Signal</keyword>
<dbReference type="InterPro" id="IPR050309">
    <property type="entry name" value="Type-B_Carboxylest/Lipase"/>
</dbReference>
<comment type="caution">
    <text evidence="5">The sequence shown here is derived from an EMBL/GenBank/DDBJ whole genome shotgun (WGS) entry which is preliminary data.</text>
</comment>
<accession>A0A7W8A9P1</accession>
<dbReference type="InterPro" id="IPR002018">
    <property type="entry name" value="CarbesteraseB"/>
</dbReference>
<feature type="domain" description="Carboxylesterase type B" evidence="4">
    <location>
        <begin position="43"/>
        <end position="536"/>
    </location>
</feature>
<proteinExistence type="inferred from homology"/>
<keyword evidence="2 3" id="KW-0378">Hydrolase</keyword>
<dbReference type="InterPro" id="IPR019826">
    <property type="entry name" value="Carboxylesterase_B_AS"/>
</dbReference>
<evidence type="ECO:0000313" key="5">
    <source>
        <dbReference type="EMBL" id="MBB5082140.1"/>
    </source>
</evidence>
<dbReference type="Pfam" id="PF00135">
    <property type="entry name" value="COesterase"/>
    <property type="match status" value="1"/>
</dbReference>
<dbReference type="SUPFAM" id="SSF53474">
    <property type="entry name" value="alpha/beta-Hydrolases"/>
    <property type="match status" value="1"/>
</dbReference>
<sequence>MKTTLALLTAALTLSAAAPPAAAIPPANAQVQAQVQAQDRVDVSTDKGKVRGVTDGRVNRFLGVPFAAPPVGALRWASPRPAVPWKGVRDASASARRCPQSPQMGGADSGVEDCLYLEVTAPAKPGKRPVVVWFHGGVGMSGAASEYNANRLVTGGDVVVVSAAFRIGILGGLQHPALDAASAAGDSGFWGTEDRIAALRWVKANIAAFGGDPGNVTIGGQSAGSTAVCGLLAAPPAAGLFHRAILQSGPCKLRWAKNSLFEGTPANDGRPRTRKETLPGNLATAAKLGCADRAGAAACLRGLSVEKILAVQAGDFEAGGGSGSAFLPEGDVFGDGRFNKVPVLIGATKDESRLFMVWRFDGATPSKPLTAAEYPVKVRESFGGDAPKILRRYPVSGDVRPAEALGSVYTDHGWFCSTVGTARAMARKVPVHAFEFAQPVGDAFPGLTFRPGAWHGAELQYLFDMPGAKPLSTPAQKRLAAQMIGYWSNFARTGDPNGRGLPYWPKTKPRGGTAMSISADHPGPRDVGKSHHCGFWDRLAK</sequence>
<dbReference type="RefSeq" id="WP_184970081.1">
    <property type="nucleotide sequence ID" value="NZ_JACHIN010000012.1"/>
</dbReference>
<feature type="chain" id="PRO_5031608921" description="Carboxylic ester hydrolase" evidence="3">
    <location>
        <begin position="24"/>
        <end position="541"/>
    </location>
</feature>
<reference evidence="5 6" key="1">
    <citation type="submission" date="2020-08" db="EMBL/GenBank/DDBJ databases">
        <title>Genomic Encyclopedia of Type Strains, Phase IV (KMG-IV): sequencing the most valuable type-strain genomes for metagenomic binning, comparative biology and taxonomic classification.</title>
        <authorList>
            <person name="Goeker M."/>
        </authorList>
    </citation>
    <scope>NUCLEOTIDE SEQUENCE [LARGE SCALE GENOMIC DNA]</scope>
    <source>
        <strain evidence="5 6">DSM 45385</strain>
    </source>
</reference>
<name>A0A7W8A9P1_9ACTN</name>
<dbReference type="AlphaFoldDB" id="A0A7W8A9P1"/>
<dbReference type="EC" id="3.1.1.-" evidence="3"/>
<evidence type="ECO:0000256" key="2">
    <source>
        <dbReference type="ARBA" id="ARBA00022801"/>
    </source>
</evidence>
<gene>
    <name evidence="5" type="ORF">HNR40_007635</name>
</gene>
<evidence type="ECO:0000256" key="1">
    <source>
        <dbReference type="ARBA" id="ARBA00005964"/>
    </source>
</evidence>
<dbReference type="PROSITE" id="PS00122">
    <property type="entry name" value="CARBOXYLESTERASE_B_1"/>
    <property type="match status" value="1"/>
</dbReference>
<evidence type="ECO:0000313" key="6">
    <source>
        <dbReference type="Proteomes" id="UP000568380"/>
    </source>
</evidence>
<evidence type="ECO:0000256" key="3">
    <source>
        <dbReference type="RuleBase" id="RU361235"/>
    </source>
</evidence>
<organism evidence="5 6">
    <name type="scientific">Nonomuraea endophytica</name>
    <dbReference type="NCBI Taxonomy" id="714136"/>
    <lineage>
        <taxon>Bacteria</taxon>
        <taxon>Bacillati</taxon>
        <taxon>Actinomycetota</taxon>
        <taxon>Actinomycetes</taxon>
        <taxon>Streptosporangiales</taxon>
        <taxon>Streptosporangiaceae</taxon>
        <taxon>Nonomuraea</taxon>
    </lineage>
</organism>
<keyword evidence="6" id="KW-1185">Reference proteome</keyword>
<protein>
    <recommendedName>
        <fullName evidence="3">Carboxylic ester hydrolase</fullName>
        <ecNumber evidence="3">3.1.1.-</ecNumber>
    </recommendedName>
</protein>
<dbReference type="PANTHER" id="PTHR11559">
    <property type="entry name" value="CARBOXYLESTERASE"/>
    <property type="match status" value="1"/>
</dbReference>
<feature type="signal peptide" evidence="3">
    <location>
        <begin position="1"/>
        <end position="23"/>
    </location>
</feature>
<dbReference type="GO" id="GO:0016787">
    <property type="term" value="F:hydrolase activity"/>
    <property type="evidence" value="ECO:0007669"/>
    <property type="project" value="UniProtKB-KW"/>
</dbReference>
<comment type="similarity">
    <text evidence="1 3">Belongs to the type-B carboxylesterase/lipase family.</text>
</comment>
<dbReference type="Gene3D" id="3.40.50.1820">
    <property type="entry name" value="alpha/beta hydrolase"/>
    <property type="match status" value="1"/>
</dbReference>
<dbReference type="EMBL" id="JACHIN010000012">
    <property type="protein sequence ID" value="MBB5082140.1"/>
    <property type="molecule type" value="Genomic_DNA"/>
</dbReference>
<evidence type="ECO:0000259" key="4">
    <source>
        <dbReference type="Pfam" id="PF00135"/>
    </source>
</evidence>
<dbReference type="Proteomes" id="UP000568380">
    <property type="component" value="Unassembled WGS sequence"/>
</dbReference>